<keyword evidence="4" id="KW-0479">Metal-binding</keyword>
<name>A0A1F5H035_9BACT</name>
<dbReference type="InterPro" id="IPR023404">
    <property type="entry name" value="rSAM_horseshoe"/>
</dbReference>
<keyword evidence="3" id="KW-0949">S-adenosyl-L-methionine</keyword>
<dbReference type="GO" id="GO:0051539">
    <property type="term" value="F:4 iron, 4 sulfur cluster binding"/>
    <property type="evidence" value="ECO:0007669"/>
    <property type="project" value="UniProtKB-KW"/>
</dbReference>
<dbReference type="InterPro" id="IPR038135">
    <property type="entry name" value="Methylthiotransferase_N_sf"/>
</dbReference>
<proteinExistence type="predicted"/>
<dbReference type="InterPro" id="IPR020612">
    <property type="entry name" value="Methylthiotransferase_CS"/>
</dbReference>
<feature type="domain" description="MTTase N-terminal" evidence="7">
    <location>
        <begin position="3"/>
        <end position="126"/>
    </location>
</feature>
<evidence type="ECO:0000256" key="1">
    <source>
        <dbReference type="ARBA" id="ARBA00001966"/>
    </source>
</evidence>
<dbReference type="SFLD" id="SFLDG01082">
    <property type="entry name" value="B12-binding_domain_containing"/>
    <property type="match status" value="1"/>
</dbReference>
<dbReference type="Proteomes" id="UP000176740">
    <property type="component" value="Unassembled WGS sequence"/>
</dbReference>
<comment type="caution">
    <text evidence="9">The sequence shown here is derived from an EMBL/GenBank/DDBJ whole genome shotgun (WGS) entry which is preliminary data.</text>
</comment>
<dbReference type="EMBL" id="MFBO01000030">
    <property type="protein sequence ID" value="OGD97512.1"/>
    <property type="molecule type" value="Genomic_DNA"/>
</dbReference>
<dbReference type="SFLD" id="SFLDS00029">
    <property type="entry name" value="Radical_SAM"/>
    <property type="match status" value="1"/>
</dbReference>
<evidence type="ECO:0000259" key="7">
    <source>
        <dbReference type="PROSITE" id="PS51449"/>
    </source>
</evidence>
<dbReference type="Gene3D" id="3.40.50.12160">
    <property type="entry name" value="Methylthiotransferase, N-terminal domain"/>
    <property type="match status" value="1"/>
</dbReference>
<evidence type="ECO:0000259" key="8">
    <source>
        <dbReference type="PROSITE" id="PS51918"/>
    </source>
</evidence>
<evidence type="ECO:0000313" key="10">
    <source>
        <dbReference type="Proteomes" id="UP000176740"/>
    </source>
</evidence>
<keyword evidence="2" id="KW-0004">4Fe-4S</keyword>
<dbReference type="SUPFAM" id="SSF102114">
    <property type="entry name" value="Radical SAM enzymes"/>
    <property type="match status" value="1"/>
</dbReference>
<gene>
    <name evidence="9" type="ORF">A3A49_02965</name>
</gene>
<dbReference type="PROSITE" id="PS51918">
    <property type="entry name" value="RADICAL_SAM"/>
    <property type="match status" value="1"/>
</dbReference>
<dbReference type="PROSITE" id="PS01278">
    <property type="entry name" value="MTTASE_RADICAL"/>
    <property type="match status" value="1"/>
</dbReference>
<accession>A0A1F5H035</accession>
<evidence type="ECO:0000256" key="6">
    <source>
        <dbReference type="ARBA" id="ARBA00023014"/>
    </source>
</evidence>
<dbReference type="InterPro" id="IPR006638">
    <property type="entry name" value="Elp3/MiaA/NifB-like_rSAM"/>
</dbReference>
<dbReference type="STRING" id="1797725.A3A49_02965"/>
<evidence type="ECO:0000256" key="2">
    <source>
        <dbReference type="ARBA" id="ARBA00022485"/>
    </source>
</evidence>
<evidence type="ECO:0000256" key="3">
    <source>
        <dbReference type="ARBA" id="ARBA00022691"/>
    </source>
</evidence>
<reference evidence="9 10" key="1">
    <citation type="journal article" date="2016" name="Nat. Commun.">
        <title>Thousands of microbial genomes shed light on interconnected biogeochemical processes in an aquifer system.</title>
        <authorList>
            <person name="Anantharaman K."/>
            <person name="Brown C.T."/>
            <person name="Hug L.A."/>
            <person name="Sharon I."/>
            <person name="Castelle C.J."/>
            <person name="Probst A.J."/>
            <person name="Thomas B.C."/>
            <person name="Singh A."/>
            <person name="Wilkins M.J."/>
            <person name="Karaoz U."/>
            <person name="Brodie E.L."/>
            <person name="Williams K.H."/>
            <person name="Hubbard S.S."/>
            <person name="Banfield J.F."/>
        </authorList>
    </citation>
    <scope>NUCLEOTIDE SEQUENCE [LARGE SCALE GENOMIC DNA]</scope>
</reference>
<keyword evidence="5" id="KW-0408">Iron</keyword>
<keyword evidence="6" id="KW-0411">Iron-sulfur</keyword>
<dbReference type="SMART" id="SM00729">
    <property type="entry name" value="Elp3"/>
    <property type="match status" value="1"/>
</dbReference>
<comment type="cofactor">
    <cofactor evidence="1">
        <name>[4Fe-4S] cluster</name>
        <dbReference type="ChEBI" id="CHEBI:49883"/>
    </cofactor>
</comment>
<dbReference type="PROSITE" id="PS51449">
    <property type="entry name" value="MTTASE_N"/>
    <property type="match status" value="1"/>
</dbReference>
<dbReference type="PANTHER" id="PTHR43020:SF2">
    <property type="entry name" value="MITOCHONDRIAL TRNA METHYLTHIOTRANSFERASE CDK5RAP1"/>
    <property type="match status" value="1"/>
</dbReference>
<evidence type="ECO:0000313" key="9">
    <source>
        <dbReference type="EMBL" id="OGD97512.1"/>
    </source>
</evidence>
<dbReference type="Pfam" id="PF00919">
    <property type="entry name" value="UPF0004"/>
    <property type="match status" value="1"/>
</dbReference>
<dbReference type="GO" id="GO:0046872">
    <property type="term" value="F:metal ion binding"/>
    <property type="evidence" value="ECO:0007669"/>
    <property type="project" value="UniProtKB-KW"/>
</dbReference>
<evidence type="ECO:0000256" key="5">
    <source>
        <dbReference type="ARBA" id="ARBA00023004"/>
    </source>
</evidence>
<dbReference type="Pfam" id="PF04055">
    <property type="entry name" value="Radical_SAM"/>
    <property type="match status" value="1"/>
</dbReference>
<feature type="domain" description="Radical SAM core" evidence="8">
    <location>
        <begin position="121"/>
        <end position="393"/>
    </location>
</feature>
<sequence>MSQTFFIKTFGCQQNVADSQRIASYYLARGYKPSKTIKGASEIVINTCMIRQSAEDRVTGLVKNIAKSHKLKPKLVITGCMVGMATRDESGKYLRDLRKRMPEVDEFLPLEEVGFDYPALRNEVEKAWVPISNGCNNFCTFCVVPFTRGREVSRPFADVIDEIKDLASKGCKEVTLLGQNVNSYGADLVKNATKGYELPSGRIVKPVMVKHLGRFRIPTLFPYLLEEVCRIKASPSRPRIAGRSGGIQTVKFISSNPWDFSDELIDVIAKNPKIDRNLHLAVQAGDDKILKRMNRWYTREEYLDLLKRIRNKIPNAQISTDIIVGFPKETKSQFQNTVKLAKEANFAYAYVAKYSSRPNTAATKAFDDNVPYAEKERRFHILDQLINHKGSLRTAVH</sequence>
<dbReference type="InterPro" id="IPR013848">
    <property type="entry name" value="Methylthiotransferase_N"/>
</dbReference>
<dbReference type="InterPro" id="IPR058240">
    <property type="entry name" value="rSAM_sf"/>
</dbReference>
<dbReference type="AlphaFoldDB" id="A0A1F5H035"/>
<dbReference type="GO" id="GO:0005829">
    <property type="term" value="C:cytosol"/>
    <property type="evidence" value="ECO:0007669"/>
    <property type="project" value="TreeGrafter"/>
</dbReference>
<organism evidence="9 10">
    <name type="scientific">Candidatus Curtissbacteria bacterium RIFCSPLOWO2_01_FULL_38_11b</name>
    <dbReference type="NCBI Taxonomy" id="1797725"/>
    <lineage>
        <taxon>Bacteria</taxon>
        <taxon>Candidatus Curtissiibacteriota</taxon>
    </lineage>
</organism>
<dbReference type="GO" id="GO:0035597">
    <property type="term" value="F:tRNA-2-methylthio-N(6)-dimethylallyladenosine(37) synthase activity"/>
    <property type="evidence" value="ECO:0007669"/>
    <property type="project" value="TreeGrafter"/>
</dbReference>
<dbReference type="CDD" id="cd01335">
    <property type="entry name" value="Radical_SAM"/>
    <property type="match status" value="1"/>
</dbReference>
<dbReference type="InterPro" id="IPR007197">
    <property type="entry name" value="rSAM"/>
</dbReference>
<dbReference type="Gene3D" id="3.80.30.20">
    <property type="entry name" value="tm_1862 like domain"/>
    <property type="match status" value="1"/>
</dbReference>
<protein>
    <submittedName>
        <fullName evidence="9">Uncharacterized protein</fullName>
    </submittedName>
</protein>
<dbReference type="PANTHER" id="PTHR43020">
    <property type="entry name" value="CDK5 REGULATORY SUBUNIT-ASSOCIATED PROTEIN 1"/>
    <property type="match status" value="1"/>
</dbReference>
<evidence type="ECO:0000256" key="4">
    <source>
        <dbReference type="ARBA" id="ARBA00022723"/>
    </source>
</evidence>